<feature type="transmembrane region" description="Helical" evidence="5">
    <location>
        <begin position="67"/>
        <end position="91"/>
    </location>
</feature>
<evidence type="ECO:0000259" key="6">
    <source>
        <dbReference type="Pfam" id="PF14237"/>
    </source>
</evidence>
<evidence type="ECO:0000256" key="5">
    <source>
        <dbReference type="SAM" id="Phobius"/>
    </source>
</evidence>
<dbReference type="GO" id="GO:0016020">
    <property type="term" value="C:membrane"/>
    <property type="evidence" value="ECO:0007669"/>
    <property type="project" value="UniProtKB-SubCell"/>
</dbReference>
<keyword evidence="3 5" id="KW-1133">Transmembrane helix</keyword>
<keyword evidence="2 5" id="KW-0812">Transmembrane</keyword>
<dbReference type="PANTHER" id="PTHR14948:SF25">
    <property type="entry name" value="DUF4190 DOMAIN-CONTAINING PROTEIN"/>
    <property type="match status" value="1"/>
</dbReference>
<evidence type="ECO:0000256" key="1">
    <source>
        <dbReference type="ARBA" id="ARBA00004370"/>
    </source>
</evidence>
<dbReference type="InterPro" id="IPR051423">
    <property type="entry name" value="CD225/Dispanin"/>
</dbReference>
<dbReference type="Pfam" id="PF14237">
    <property type="entry name" value="GYF_2"/>
    <property type="match status" value="1"/>
</dbReference>
<dbReference type="AlphaFoldDB" id="A0A0M4BKG9"/>
<dbReference type="PANTHER" id="PTHR14948">
    <property type="entry name" value="NG5"/>
    <property type="match status" value="1"/>
</dbReference>
<sequence length="153" mass="17036">MNTYYILEQGHKQGPFKLQELKERGISSTTYIWKSGLDNWVEASEISELSSLLQDVPPPLPPMPKSFLVESILVTIFCCLPFGIAGIINSLKMNEAYRRGNYVEAKAYSNNASNWCSIALGTGISIFLLSVTITLIITFSNYGYVNNLFVAPK</sequence>
<dbReference type="InterPro" id="IPR007593">
    <property type="entry name" value="CD225/Dispanin_fam"/>
</dbReference>
<dbReference type="InterPro" id="IPR025640">
    <property type="entry name" value="GYF_2"/>
</dbReference>
<accession>A0A0M4BKG9</accession>
<name>A0A0M4BKG9_9BACT</name>
<evidence type="ECO:0000256" key="2">
    <source>
        <dbReference type="ARBA" id="ARBA00022692"/>
    </source>
</evidence>
<comment type="subcellular location">
    <subcellularLocation>
        <location evidence="1">Membrane</location>
    </subcellularLocation>
</comment>
<feature type="transmembrane region" description="Helical" evidence="5">
    <location>
        <begin position="112"/>
        <end position="139"/>
    </location>
</feature>
<dbReference type="EMBL" id="KT336243">
    <property type="protein sequence ID" value="ALB75719.1"/>
    <property type="molecule type" value="Genomic_DNA"/>
</dbReference>
<evidence type="ECO:0000256" key="4">
    <source>
        <dbReference type="ARBA" id="ARBA00023136"/>
    </source>
</evidence>
<proteinExistence type="predicted"/>
<keyword evidence="4 5" id="KW-0472">Membrane</keyword>
<protein>
    <submittedName>
        <fullName evidence="7">Interferon-induced transmembrane family protein</fullName>
    </submittedName>
</protein>
<reference evidence="7" key="1">
    <citation type="journal article" date="2015" name="Proc. Natl. Acad. Sci. U.S.A.">
        <title>Functional metagenomic discovery of bacterial effectors in the human microbiome and isolation of commendamide, a GPCR G2A/132 agonist.</title>
        <authorList>
            <person name="Cohen L.J."/>
            <person name="Kang H.S."/>
            <person name="Chu J."/>
            <person name="Huang Y.H."/>
            <person name="Gordon E.A."/>
            <person name="Reddy B.V."/>
            <person name="Ternei M.A."/>
            <person name="Craig J.W."/>
            <person name="Brady S.F."/>
        </authorList>
    </citation>
    <scope>NUCLEOTIDE SEQUENCE</scope>
</reference>
<organism evidence="7">
    <name type="scientific">uncultured bacterium 3b03</name>
    <dbReference type="NCBI Taxonomy" id="1701368"/>
    <lineage>
        <taxon>Bacteria</taxon>
        <taxon>environmental samples</taxon>
    </lineage>
</organism>
<dbReference type="Pfam" id="PF04505">
    <property type="entry name" value="CD225"/>
    <property type="match status" value="1"/>
</dbReference>
<evidence type="ECO:0000313" key="7">
    <source>
        <dbReference type="EMBL" id="ALB75719.1"/>
    </source>
</evidence>
<evidence type="ECO:0000256" key="3">
    <source>
        <dbReference type="ARBA" id="ARBA00022989"/>
    </source>
</evidence>
<feature type="domain" description="GYF" evidence="6">
    <location>
        <begin position="4"/>
        <end position="49"/>
    </location>
</feature>